<dbReference type="InterPro" id="IPR047263">
    <property type="entry name" value="HNL-like_cupin"/>
</dbReference>
<dbReference type="SUPFAM" id="SSF51182">
    <property type="entry name" value="RmlC-like cupins"/>
    <property type="match status" value="1"/>
</dbReference>
<feature type="chain" id="PRO_5018106090" evidence="1">
    <location>
        <begin position="22"/>
        <end position="152"/>
    </location>
</feature>
<name>A0A3M9NM52_9BACT</name>
<reference evidence="3 4" key="1">
    <citation type="submission" date="2018-11" db="EMBL/GenBank/DDBJ databases">
        <title>Draft genome sequence of Ferruginibacter sp. BO-59.</title>
        <authorList>
            <person name="Im W.T."/>
        </authorList>
    </citation>
    <scope>NUCLEOTIDE SEQUENCE [LARGE SCALE GENOMIC DNA]</scope>
    <source>
        <strain evidence="3 4">BO-59</strain>
    </source>
</reference>
<dbReference type="Gene3D" id="2.60.120.10">
    <property type="entry name" value="Jelly Rolls"/>
    <property type="match status" value="1"/>
</dbReference>
<dbReference type="OrthoDB" id="9802489at2"/>
<dbReference type="PANTHER" id="PTHR43698">
    <property type="entry name" value="RIBD C-TERMINAL DOMAIN CONTAINING PROTEIN"/>
    <property type="match status" value="1"/>
</dbReference>
<keyword evidence="4" id="KW-1185">Reference proteome</keyword>
<evidence type="ECO:0000313" key="3">
    <source>
        <dbReference type="EMBL" id="RNI38744.1"/>
    </source>
</evidence>
<dbReference type="EMBL" id="RJJR01000002">
    <property type="protein sequence ID" value="RNI38744.1"/>
    <property type="molecule type" value="Genomic_DNA"/>
</dbReference>
<dbReference type="InterPro" id="IPR013096">
    <property type="entry name" value="Cupin_2"/>
</dbReference>
<comment type="caution">
    <text evidence="3">The sequence shown here is derived from an EMBL/GenBank/DDBJ whole genome shotgun (WGS) entry which is preliminary data.</text>
</comment>
<evidence type="ECO:0000256" key="1">
    <source>
        <dbReference type="SAM" id="SignalP"/>
    </source>
</evidence>
<sequence>MKKSLYLMIVLLVALSTTVMAQDASVFPKGEIGKNTNNYTGTIWLNELSKPDSIFKFGVAQAVYAPGSKLDWHIHPGGQILLITEGTGYYQEKGKPVQMVHKGDVIKCAPGVEHWHAAAPNSSFAYVAISPSEKGKTIWLQRVTDAEYNSVK</sequence>
<evidence type="ECO:0000313" key="4">
    <source>
        <dbReference type="Proteomes" id="UP000267223"/>
    </source>
</evidence>
<dbReference type="InterPro" id="IPR014710">
    <property type="entry name" value="RmlC-like_jellyroll"/>
</dbReference>
<proteinExistence type="predicted"/>
<organism evidence="3 4">
    <name type="scientific">Hanamia caeni</name>
    <dbReference type="NCBI Taxonomy" id="2294116"/>
    <lineage>
        <taxon>Bacteria</taxon>
        <taxon>Pseudomonadati</taxon>
        <taxon>Bacteroidota</taxon>
        <taxon>Chitinophagia</taxon>
        <taxon>Chitinophagales</taxon>
        <taxon>Chitinophagaceae</taxon>
        <taxon>Hanamia</taxon>
    </lineage>
</organism>
<dbReference type="RefSeq" id="WP_123119307.1">
    <property type="nucleotide sequence ID" value="NZ_RJJR01000002.1"/>
</dbReference>
<dbReference type="PANTHER" id="PTHR43698:SF1">
    <property type="entry name" value="BLL4564 PROTEIN"/>
    <property type="match status" value="1"/>
</dbReference>
<keyword evidence="1" id="KW-0732">Signal</keyword>
<dbReference type="CDD" id="cd02233">
    <property type="entry name" value="cupin_HNL-like"/>
    <property type="match status" value="1"/>
</dbReference>
<evidence type="ECO:0000259" key="2">
    <source>
        <dbReference type="Pfam" id="PF07883"/>
    </source>
</evidence>
<dbReference type="Proteomes" id="UP000267223">
    <property type="component" value="Unassembled WGS sequence"/>
</dbReference>
<dbReference type="Pfam" id="PF07883">
    <property type="entry name" value="Cupin_2"/>
    <property type="match status" value="1"/>
</dbReference>
<feature type="signal peptide" evidence="1">
    <location>
        <begin position="1"/>
        <end position="21"/>
    </location>
</feature>
<dbReference type="InterPro" id="IPR011051">
    <property type="entry name" value="RmlC_Cupin_sf"/>
</dbReference>
<accession>A0A3M9NM52</accession>
<feature type="domain" description="Cupin type-2" evidence="2">
    <location>
        <begin position="63"/>
        <end position="125"/>
    </location>
</feature>
<protein>
    <submittedName>
        <fullName evidence="3">Cupin domain-containing protein</fullName>
    </submittedName>
</protein>
<gene>
    <name evidence="3" type="ORF">EFY79_03530</name>
</gene>
<dbReference type="AlphaFoldDB" id="A0A3M9NM52"/>